<dbReference type="CDD" id="cd01299">
    <property type="entry name" value="Met_dep_hydrolase_A"/>
    <property type="match status" value="1"/>
</dbReference>
<keyword evidence="1" id="KW-0732">Signal</keyword>
<feature type="chain" id="PRO_5037354785" evidence="1">
    <location>
        <begin position="22"/>
        <end position="477"/>
    </location>
</feature>
<evidence type="ECO:0000256" key="1">
    <source>
        <dbReference type="SAM" id="SignalP"/>
    </source>
</evidence>
<evidence type="ECO:0000259" key="2">
    <source>
        <dbReference type="Pfam" id="PF01979"/>
    </source>
</evidence>
<protein>
    <submittedName>
        <fullName evidence="3">Amidohydrolase family protein</fullName>
    </submittedName>
</protein>
<dbReference type="InterPro" id="IPR006680">
    <property type="entry name" value="Amidohydro-rel"/>
</dbReference>
<dbReference type="InterPro" id="IPR032466">
    <property type="entry name" value="Metal_Hydrolase"/>
</dbReference>
<evidence type="ECO:0000313" key="4">
    <source>
        <dbReference type="Proteomes" id="UP000681425"/>
    </source>
</evidence>
<keyword evidence="4" id="KW-1185">Reference proteome</keyword>
<dbReference type="InterPro" id="IPR011059">
    <property type="entry name" value="Metal-dep_hydrolase_composite"/>
</dbReference>
<sequence length="477" mass="51382">MTNFGRLLACLLAGLSVPALAQDFHDRRTVQTPDQVTADNPQRVPVLPKKQGFDGTLVLRGGRIFDAVKDAAYAGSLVIRQNKVVAVLPAASTDWPADATVMDVTGKTIMPGLIDMHVHATYPIPETPADQIGSEGNATLRALRNLRLYLENGVTSIRDLGGPRDAGTIISEWLEKDMAPGPRVFAAGHIITGTGGHSANRGSTYHAMILETQRAGGEQPVYTREANGADDWRKAVRETFKMGASHIKIASHFAPDEVKAAVEEAHSLGLKVTCNCETIYTQMAVEAGVDSIEHPLPRTEETIKLMAKKGVAAIPTMQLYQQVLDMRGGLYTGPTSRRFSMNAQGNFDMLKKLIAAGVIIGVGTDTGSEGFERAPNIYIAELKFLQKAGYTPAKALIAATRTNAQIMDMDDKLGTLEAGKLADVIVVDGNPDQNLDDLAKVETVIRNGNIVIKDGRLFVPRHVPKPLLKPSPPDALK</sequence>
<dbReference type="Proteomes" id="UP000681425">
    <property type="component" value="Chromosome"/>
</dbReference>
<feature type="domain" description="Amidohydrolase-related" evidence="2">
    <location>
        <begin position="108"/>
        <end position="451"/>
    </location>
</feature>
<gene>
    <name evidence="3" type="ORF">KFK14_16585</name>
</gene>
<dbReference type="SUPFAM" id="SSF51556">
    <property type="entry name" value="Metallo-dependent hydrolases"/>
    <property type="match status" value="1"/>
</dbReference>
<dbReference type="GO" id="GO:0016810">
    <property type="term" value="F:hydrolase activity, acting on carbon-nitrogen (but not peptide) bonds"/>
    <property type="evidence" value="ECO:0007669"/>
    <property type="project" value="InterPro"/>
</dbReference>
<dbReference type="InterPro" id="IPR057744">
    <property type="entry name" value="OTAase-like"/>
</dbReference>
<dbReference type="SUPFAM" id="SSF51338">
    <property type="entry name" value="Composite domain of metallo-dependent hydrolases"/>
    <property type="match status" value="1"/>
</dbReference>
<dbReference type="PANTHER" id="PTHR43135">
    <property type="entry name" value="ALPHA-D-RIBOSE 1-METHYLPHOSPHONATE 5-TRIPHOSPHATE DIPHOSPHATASE"/>
    <property type="match status" value="1"/>
</dbReference>
<dbReference type="KEGG" id="spph:KFK14_16585"/>
<dbReference type="Gene3D" id="2.30.40.10">
    <property type="entry name" value="Urease, subunit C, domain 1"/>
    <property type="match status" value="1"/>
</dbReference>
<proteinExistence type="predicted"/>
<dbReference type="Gene3D" id="3.20.20.140">
    <property type="entry name" value="Metal-dependent hydrolases"/>
    <property type="match status" value="1"/>
</dbReference>
<dbReference type="Pfam" id="PF01979">
    <property type="entry name" value="Amidohydro_1"/>
    <property type="match status" value="1"/>
</dbReference>
<organism evidence="3 4">
    <name type="scientific">Sphingobium phenoxybenzoativorans</name>
    <dbReference type="NCBI Taxonomy" id="1592790"/>
    <lineage>
        <taxon>Bacteria</taxon>
        <taxon>Pseudomonadati</taxon>
        <taxon>Pseudomonadota</taxon>
        <taxon>Alphaproteobacteria</taxon>
        <taxon>Sphingomonadales</taxon>
        <taxon>Sphingomonadaceae</taxon>
        <taxon>Sphingobium</taxon>
    </lineage>
</organism>
<feature type="signal peptide" evidence="1">
    <location>
        <begin position="1"/>
        <end position="21"/>
    </location>
</feature>
<accession>A0A975Q0A1</accession>
<dbReference type="RefSeq" id="WP_212608427.1">
    <property type="nucleotide sequence ID" value="NZ_CP073910.1"/>
</dbReference>
<dbReference type="EMBL" id="CP073910">
    <property type="protein sequence ID" value="QUT04645.1"/>
    <property type="molecule type" value="Genomic_DNA"/>
</dbReference>
<reference evidence="3" key="1">
    <citation type="submission" date="2021-04" db="EMBL/GenBank/DDBJ databases">
        <title>Isolation of p-tert-butylphenol degrading bacteria Sphingobium phenoxybenzoativorans Tas13 from active sludge.</title>
        <authorList>
            <person name="Li Y."/>
        </authorList>
    </citation>
    <scope>NUCLEOTIDE SEQUENCE</scope>
    <source>
        <strain evidence="3">Tas13</strain>
    </source>
</reference>
<evidence type="ECO:0000313" key="3">
    <source>
        <dbReference type="EMBL" id="QUT04645.1"/>
    </source>
</evidence>
<name>A0A975Q0A1_9SPHN</name>
<dbReference type="InterPro" id="IPR051781">
    <property type="entry name" value="Metallo-dep_Hydrolase"/>
</dbReference>
<dbReference type="PANTHER" id="PTHR43135:SF3">
    <property type="entry name" value="ALPHA-D-RIBOSE 1-METHYLPHOSPHONATE 5-TRIPHOSPHATE DIPHOSPHATASE"/>
    <property type="match status" value="1"/>
</dbReference>
<dbReference type="AlphaFoldDB" id="A0A975Q0A1"/>